<evidence type="ECO:0000256" key="1">
    <source>
        <dbReference type="SAM" id="MobiDB-lite"/>
    </source>
</evidence>
<dbReference type="GeneID" id="54573837"/>
<dbReference type="EMBL" id="ML987215">
    <property type="protein sequence ID" value="KAF2240805.1"/>
    <property type="molecule type" value="Genomic_DNA"/>
</dbReference>
<proteinExistence type="predicted"/>
<dbReference type="RefSeq" id="XP_033675809.1">
    <property type="nucleotide sequence ID" value="XM_033820507.1"/>
</dbReference>
<dbReference type="Proteomes" id="UP000800094">
    <property type="component" value="Unassembled WGS sequence"/>
</dbReference>
<reference evidence="2" key="1">
    <citation type="journal article" date="2020" name="Stud. Mycol.">
        <title>101 Dothideomycetes genomes: a test case for predicting lifestyles and emergence of pathogens.</title>
        <authorList>
            <person name="Haridas S."/>
            <person name="Albert R."/>
            <person name="Binder M."/>
            <person name="Bloem J."/>
            <person name="Labutti K."/>
            <person name="Salamov A."/>
            <person name="Andreopoulos B."/>
            <person name="Baker S."/>
            <person name="Barry K."/>
            <person name="Bills G."/>
            <person name="Bluhm B."/>
            <person name="Cannon C."/>
            <person name="Castanera R."/>
            <person name="Culley D."/>
            <person name="Daum C."/>
            <person name="Ezra D."/>
            <person name="Gonzalez J."/>
            <person name="Henrissat B."/>
            <person name="Kuo A."/>
            <person name="Liang C."/>
            <person name="Lipzen A."/>
            <person name="Lutzoni F."/>
            <person name="Magnuson J."/>
            <person name="Mondo S."/>
            <person name="Nolan M."/>
            <person name="Ohm R."/>
            <person name="Pangilinan J."/>
            <person name="Park H.-J."/>
            <person name="Ramirez L."/>
            <person name="Alfaro M."/>
            <person name="Sun H."/>
            <person name="Tritt A."/>
            <person name="Yoshinaga Y."/>
            <person name="Zwiers L.-H."/>
            <person name="Turgeon B."/>
            <person name="Goodwin S."/>
            <person name="Spatafora J."/>
            <person name="Crous P."/>
            <person name="Grigoriev I."/>
        </authorList>
    </citation>
    <scope>NUCLEOTIDE SEQUENCE</scope>
    <source>
        <strain evidence="2">CBS 122368</strain>
    </source>
</reference>
<gene>
    <name evidence="2" type="ORF">BU26DRAFT_190831</name>
</gene>
<feature type="region of interest" description="Disordered" evidence="1">
    <location>
        <begin position="144"/>
        <end position="176"/>
    </location>
</feature>
<name>A0A6A6HRM9_9PLEO</name>
<organism evidence="2 3">
    <name type="scientific">Trematosphaeria pertusa</name>
    <dbReference type="NCBI Taxonomy" id="390896"/>
    <lineage>
        <taxon>Eukaryota</taxon>
        <taxon>Fungi</taxon>
        <taxon>Dikarya</taxon>
        <taxon>Ascomycota</taxon>
        <taxon>Pezizomycotina</taxon>
        <taxon>Dothideomycetes</taxon>
        <taxon>Pleosporomycetidae</taxon>
        <taxon>Pleosporales</taxon>
        <taxon>Massarineae</taxon>
        <taxon>Trematosphaeriaceae</taxon>
        <taxon>Trematosphaeria</taxon>
    </lineage>
</organism>
<sequence>MVRCLLRNLNATGLVRAYEAIVYVEEHSNQAFALLQFLEKRPLGSTHQRNPRPILFPSAGHGNYARLVHVDMVLCTPRNPLRAKLQQRAVNSGADGLGSVERLGAAFAASCEALAHPPVHSAAGPAMVDSWSYMCPRQRGSGVTISRSRCKERHGRASQLAPARQRPEQSLLARKHAKQQTRILFRRLAKPRIIKPSNGGSLSWIGLLGRPRQRGSLPSS</sequence>
<accession>A0A6A6HRM9</accession>
<evidence type="ECO:0000313" key="2">
    <source>
        <dbReference type="EMBL" id="KAF2240805.1"/>
    </source>
</evidence>
<protein>
    <submittedName>
        <fullName evidence="2">Uncharacterized protein</fullName>
    </submittedName>
</protein>
<keyword evidence="3" id="KW-1185">Reference proteome</keyword>
<evidence type="ECO:0000313" key="3">
    <source>
        <dbReference type="Proteomes" id="UP000800094"/>
    </source>
</evidence>
<dbReference type="AlphaFoldDB" id="A0A6A6HRM9"/>